<dbReference type="InterPro" id="IPR049975">
    <property type="entry name" value="SAV_915-like_dom"/>
</dbReference>
<gene>
    <name evidence="1" type="ORF">SAMN05421810_105211</name>
</gene>
<evidence type="ECO:0000313" key="1">
    <source>
        <dbReference type="EMBL" id="SFQ21687.1"/>
    </source>
</evidence>
<protein>
    <recommendedName>
        <fullName evidence="3">SseB protein N-terminal domain-containing protein</fullName>
    </recommendedName>
</protein>
<accession>A0A1I5WQ30</accession>
<dbReference type="OrthoDB" id="3256619at2"/>
<evidence type="ECO:0000313" key="2">
    <source>
        <dbReference type="Proteomes" id="UP000198727"/>
    </source>
</evidence>
<dbReference type="AlphaFoldDB" id="A0A1I5WQ30"/>
<dbReference type="STRING" id="587909.SAMN05421810_105211"/>
<dbReference type="RefSeq" id="WP_092531070.1">
    <property type="nucleotide sequence ID" value="NZ_FOWW01000005.1"/>
</dbReference>
<dbReference type="EMBL" id="FOWW01000005">
    <property type="protein sequence ID" value="SFQ21687.1"/>
    <property type="molecule type" value="Genomic_DNA"/>
</dbReference>
<proteinExistence type="predicted"/>
<organism evidence="1 2">
    <name type="scientific">Amycolatopsis arida</name>
    <dbReference type="NCBI Taxonomy" id="587909"/>
    <lineage>
        <taxon>Bacteria</taxon>
        <taxon>Bacillati</taxon>
        <taxon>Actinomycetota</taxon>
        <taxon>Actinomycetes</taxon>
        <taxon>Pseudonocardiales</taxon>
        <taxon>Pseudonocardiaceae</taxon>
        <taxon>Amycolatopsis</taxon>
    </lineage>
</organism>
<name>A0A1I5WQ30_9PSEU</name>
<dbReference type="Proteomes" id="UP000198727">
    <property type="component" value="Unassembled WGS sequence"/>
</dbReference>
<keyword evidence="2" id="KW-1185">Reference proteome</keyword>
<dbReference type="NCBIfam" id="NF042914">
    <property type="entry name" value="SAV915_dom"/>
    <property type="match status" value="1"/>
</dbReference>
<evidence type="ECO:0008006" key="3">
    <source>
        <dbReference type="Google" id="ProtNLM"/>
    </source>
</evidence>
<reference evidence="2" key="1">
    <citation type="submission" date="2016-10" db="EMBL/GenBank/DDBJ databases">
        <authorList>
            <person name="Varghese N."/>
            <person name="Submissions S."/>
        </authorList>
    </citation>
    <scope>NUCLEOTIDE SEQUENCE [LARGE SCALE GENOMIC DNA]</scope>
    <source>
        <strain evidence="2">CGMCC 4.5579</strain>
    </source>
</reference>
<sequence length="106" mass="11693">MTETPKFTVPPGFPPAVYVPCGQYPAGDGGSTTAVELRRTDEGKLALLTYSAMDRLVRCCGPHQPWVLVSTEELHHVYDAQPFDVIMLDTELPEELRHRPVPSTSA</sequence>